<dbReference type="AlphaFoldDB" id="A0A259U0G7"/>
<feature type="chain" id="PRO_5013351283" description="Cardiolipin synthase N-terminal domain-containing protein" evidence="7">
    <location>
        <begin position="21"/>
        <end position="90"/>
    </location>
</feature>
<evidence type="ECO:0000256" key="5">
    <source>
        <dbReference type="ARBA" id="ARBA00023136"/>
    </source>
</evidence>
<sequence length="90" mass="9572">MKRLSLLPALFLGLATVALSGCGGGNAFDVIAGWQSGVCGLIYAIVLVWAFVQIANSSADTGSKVLWALVVFFFPFVGLIAWYFMGPGRR</sequence>
<feature type="transmembrane region" description="Helical" evidence="6">
    <location>
        <begin position="64"/>
        <end position="85"/>
    </location>
</feature>
<dbReference type="RefSeq" id="WP_094548868.1">
    <property type="nucleotide sequence ID" value="NZ_MQWB01000001.1"/>
</dbReference>
<evidence type="ECO:0000256" key="7">
    <source>
        <dbReference type="SAM" id="SignalP"/>
    </source>
</evidence>
<evidence type="ECO:0000256" key="2">
    <source>
        <dbReference type="ARBA" id="ARBA00022475"/>
    </source>
</evidence>
<gene>
    <name evidence="9" type="ORF">BSZ36_11050</name>
</gene>
<accession>A0A259U0G7</accession>
<dbReference type="Pfam" id="PF13396">
    <property type="entry name" value="PLDc_N"/>
    <property type="match status" value="1"/>
</dbReference>
<dbReference type="OrthoDB" id="886024at2"/>
<reference evidence="9 10" key="1">
    <citation type="submission" date="2016-11" db="EMBL/GenBank/DDBJ databases">
        <title>Study of marine rhodopsin-containing bacteria.</title>
        <authorList>
            <person name="Yoshizawa S."/>
            <person name="Kumagai Y."/>
            <person name="Kogure K."/>
        </authorList>
    </citation>
    <scope>NUCLEOTIDE SEQUENCE [LARGE SCALE GENOMIC DNA]</scope>
    <source>
        <strain evidence="9 10">SG-29</strain>
    </source>
</reference>
<keyword evidence="10" id="KW-1185">Reference proteome</keyword>
<dbReference type="Proteomes" id="UP000216446">
    <property type="component" value="Unassembled WGS sequence"/>
</dbReference>
<protein>
    <recommendedName>
        <fullName evidence="8">Cardiolipin synthase N-terminal domain-containing protein</fullName>
    </recommendedName>
</protein>
<feature type="signal peptide" evidence="7">
    <location>
        <begin position="1"/>
        <end position="20"/>
    </location>
</feature>
<dbReference type="InParanoid" id="A0A259U0G7"/>
<evidence type="ECO:0000313" key="10">
    <source>
        <dbReference type="Proteomes" id="UP000216446"/>
    </source>
</evidence>
<dbReference type="PROSITE" id="PS51257">
    <property type="entry name" value="PROKAR_LIPOPROTEIN"/>
    <property type="match status" value="1"/>
</dbReference>
<proteinExistence type="predicted"/>
<feature type="domain" description="Cardiolipin synthase N-terminal" evidence="8">
    <location>
        <begin position="45"/>
        <end position="87"/>
    </location>
</feature>
<feature type="transmembrane region" description="Helical" evidence="6">
    <location>
        <begin position="30"/>
        <end position="52"/>
    </location>
</feature>
<dbReference type="InterPro" id="IPR027379">
    <property type="entry name" value="CLS_N"/>
</dbReference>
<comment type="caution">
    <text evidence="9">The sequence shown here is derived from an EMBL/GenBank/DDBJ whole genome shotgun (WGS) entry which is preliminary data.</text>
</comment>
<dbReference type="GO" id="GO:0005886">
    <property type="term" value="C:plasma membrane"/>
    <property type="evidence" value="ECO:0007669"/>
    <property type="project" value="UniProtKB-SubCell"/>
</dbReference>
<keyword evidence="7" id="KW-0732">Signal</keyword>
<evidence type="ECO:0000256" key="4">
    <source>
        <dbReference type="ARBA" id="ARBA00022989"/>
    </source>
</evidence>
<keyword evidence="5 6" id="KW-0472">Membrane</keyword>
<keyword evidence="4 6" id="KW-1133">Transmembrane helix</keyword>
<comment type="subcellular location">
    <subcellularLocation>
        <location evidence="1">Cell membrane</location>
        <topology evidence="1">Multi-pass membrane protein</topology>
    </subcellularLocation>
</comment>
<name>A0A259U0G7_9BACT</name>
<evidence type="ECO:0000256" key="6">
    <source>
        <dbReference type="SAM" id="Phobius"/>
    </source>
</evidence>
<evidence type="ECO:0000256" key="1">
    <source>
        <dbReference type="ARBA" id="ARBA00004651"/>
    </source>
</evidence>
<evidence type="ECO:0000313" key="9">
    <source>
        <dbReference type="EMBL" id="OZC03471.1"/>
    </source>
</evidence>
<evidence type="ECO:0000259" key="8">
    <source>
        <dbReference type="Pfam" id="PF13396"/>
    </source>
</evidence>
<keyword evidence="2" id="KW-1003">Cell membrane</keyword>
<keyword evidence="3 6" id="KW-0812">Transmembrane</keyword>
<dbReference type="EMBL" id="MQWB01000001">
    <property type="protein sequence ID" value="OZC03471.1"/>
    <property type="molecule type" value="Genomic_DNA"/>
</dbReference>
<evidence type="ECO:0000256" key="3">
    <source>
        <dbReference type="ARBA" id="ARBA00022692"/>
    </source>
</evidence>
<organism evidence="9 10">
    <name type="scientific">Rubricoccus marinus</name>
    <dbReference type="NCBI Taxonomy" id="716817"/>
    <lineage>
        <taxon>Bacteria</taxon>
        <taxon>Pseudomonadati</taxon>
        <taxon>Rhodothermota</taxon>
        <taxon>Rhodothermia</taxon>
        <taxon>Rhodothermales</taxon>
        <taxon>Rubricoccaceae</taxon>
        <taxon>Rubricoccus</taxon>
    </lineage>
</organism>